<dbReference type="CDD" id="cd10329">
    <property type="entry name" value="SLC5sbd_SGLT1-like"/>
    <property type="match status" value="1"/>
</dbReference>
<dbReference type="InterPro" id="IPR024810">
    <property type="entry name" value="MAB21L/cGLR"/>
</dbReference>
<comment type="subcellular location">
    <subcellularLocation>
        <location evidence="1">Membrane</location>
        <topology evidence="1">Multi-pass membrane protein</topology>
    </subcellularLocation>
</comment>
<keyword evidence="10" id="KW-1185">Reference proteome</keyword>
<evidence type="ECO:0000256" key="3">
    <source>
        <dbReference type="ARBA" id="ARBA00022692"/>
    </source>
</evidence>
<dbReference type="InterPro" id="IPR038377">
    <property type="entry name" value="Na/Glc_symporter_sf"/>
</dbReference>
<dbReference type="PANTHER" id="PTHR11819">
    <property type="entry name" value="SOLUTE CARRIER FAMILY 5"/>
    <property type="match status" value="1"/>
</dbReference>
<dbReference type="Pfam" id="PF00474">
    <property type="entry name" value="SSF"/>
    <property type="match status" value="1"/>
</dbReference>
<feature type="transmembrane region" description="Helical" evidence="7">
    <location>
        <begin position="1069"/>
        <end position="1098"/>
    </location>
</feature>
<feature type="region of interest" description="Disordered" evidence="6">
    <location>
        <begin position="1465"/>
        <end position="1531"/>
    </location>
</feature>
<keyword evidence="5 7" id="KW-0472">Membrane</keyword>
<reference evidence="9 10" key="1">
    <citation type="submission" date="2020-06" db="EMBL/GenBank/DDBJ databases">
        <authorList>
            <person name="Li R."/>
            <person name="Bekaert M."/>
        </authorList>
    </citation>
    <scope>NUCLEOTIDE SEQUENCE [LARGE SCALE GENOMIC DNA]</scope>
    <source>
        <strain evidence="10">wild</strain>
    </source>
</reference>
<dbReference type="GO" id="GO:0005886">
    <property type="term" value="C:plasma membrane"/>
    <property type="evidence" value="ECO:0007669"/>
    <property type="project" value="TreeGrafter"/>
</dbReference>
<dbReference type="PANTHER" id="PTHR11819:SF195">
    <property type="entry name" value="SODIUM_GLUCOSE COTRANSPORTER 4"/>
    <property type="match status" value="1"/>
</dbReference>
<keyword evidence="3 7" id="KW-0812">Transmembrane</keyword>
<evidence type="ECO:0000256" key="5">
    <source>
        <dbReference type="ARBA" id="ARBA00023136"/>
    </source>
</evidence>
<protein>
    <submittedName>
        <fullName evidence="9">SLC5A11</fullName>
    </submittedName>
</protein>
<feature type="transmembrane region" description="Helical" evidence="7">
    <location>
        <begin position="1214"/>
        <end position="1235"/>
    </location>
</feature>
<feature type="domain" description="Mab-21-like HhH/H2TH-like" evidence="8">
    <location>
        <begin position="308"/>
        <end position="398"/>
    </location>
</feature>
<feature type="compositionally biased region" description="Basic and acidic residues" evidence="6">
    <location>
        <begin position="1522"/>
        <end position="1531"/>
    </location>
</feature>
<dbReference type="EMBL" id="CACVKT020000566">
    <property type="protein sequence ID" value="CAC5360454.1"/>
    <property type="molecule type" value="Genomic_DNA"/>
</dbReference>
<dbReference type="OrthoDB" id="6132759at2759"/>
<dbReference type="GO" id="GO:0005412">
    <property type="term" value="F:D-glucose:sodium symporter activity"/>
    <property type="evidence" value="ECO:0007669"/>
    <property type="project" value="TreeGrafter"/>
</dbReference>
<feature type="transmembrane region" description="Helical" evidence="7">
    <location>
        <begin position="1110"/>
        <end position="1129"/>
    </location>
</feature>
<gene>
    <name evidence="9" type="ORF">MCOR_2937</name>
</gene>
<evidence type="ECO:0000256" key="2">
    <source>
        <dbReference type="ARBA" id="ARBA00006434"/>
    </source>
</evidence>
<feature type="transmembrane region" description="Helical" evidence="7">
    <location>
        <begin position="888"/>
        <end position="912"/>
    </location>
</feature>
<evidence type="ECO:0000256" key="6">
    <source>
        <dbReference type="SAM" id="MobiDB-lite"/>
    </source>
</evidence>
<feature type="transmembrane region" description="Helical" evidence="7">
    <location>
        <begin position="737"/>
        <end position="756"/>
    </location>
</feature>
<dbReference type="SMART" id="SM01265">
    <property type="entry name" value="Mab-21"/>
    <property type="match status" value="1"/>
</dbReference>
<name>A0A6J8A3D3_MYTCO</name>
<feature type="transmembrane region" description="Helical" evidence="7">
    <location>
        <begin position="1141"/>
        <end position="1165"/>
    </location>
</feature>
<feature type="compositionally biased region" description="Basic and acidic residues" evidence="6">
    <location>
        <begin position="1406"/>
        <end position="1426"/>
    </location>
</feature>
<evidence type="ECO:0000256" key="7">
    <source>
        <dbReference type="SAM" id="Phobius"/>
    </source>
</evidence>
<keyword evidence="4 7" id="KW-1133">Transmembrane helix</keyword>
<evidence type="ECO:0000313" key="10">
    <source>
        <dbReference type="Proteomes" id="UP000507470"/>
    </source>
</evidence>
<dbReference type="Proteomes" id="UP000507470">
    <property type="component" value="Unassembled WGS sequence"/>
</dbReference>
<dbReference type="NCBIfam" id="TIGR00813">
    <property type="entry name" value="sss"/>
    <property type="match status" value="1"/>
</dbReference>
<evidence type="ECO:0000256" key="1">
    <source>
        <dbReference type="ARBA" id="ARBA00004141"/>
    </source>
</evidence>
<dbReference type="InterPro" id="IPR046906">
    <property type="entry name" value="Mab-21_HhH/H2TH-like"/>
</dbReference>
<dbReference type="InterPro" id="IPR001734">
    <property type="entry name" value="Na/solute_symporter"/>
</dbReference>
<feature type="transmembrane region" description="Helical" evidence="7">
    <location>
        <begin position="1172"/>
        <end position="1194"/>
    </location>
</feature>
<feature type="transmembrane region" description="Helical" evidence="7">
    <location>
        <begin position="823"/>
        <end position="848"/>
    </location>
</feature>
<evidence type="ECO:0000313" key="9">
    <source>
        <dbReference type="EMBL" id="CAC5360454.1"/>
    </source>
</evidence>
<organism evidence="9 10">
    <name type="scientific">Mytilus coruscus</name>
    <name type="common">Sea mussel</name>
    <dbReference type="NCBI Taxonomy" id="42192"/>
    <lineage>
        <taxon>Eukaryota</taxon>
        <taxon>Metazoa</taxon>
        <taxon>Spiralia</taxon>
        <taxon>Lophotrochozoa</taxon>
        <taxon>Mollusca</taxon>
        <taxon>Bivalvia</taxon>
        <taxon>Autobranchia</taxon>
        <taxon>Pteriomorphia</taxon>
        <taxon>Mytilida</taxon>
        <taxon>Mytiloidea</taxon>
        <taxon>Mytilidae</taxon>
        <taxon>Mytilinae</taxon>
        <taxon>Mytilus</taxon>
    </lineage>
</organism>
<comment type="similarity">
    <text evidence="2">Belongs to the sodium:solute symporter (SSF) (TC 2.A.21) family.</text>
</comment>
<evidence type="ECO:0000259" key="8">
    <source>
        <dbReference type="Pfam" id="PF20266"/>
    </source>
</evidence>
<dbReference type="Gene3D" id="1.10.1410.40">
    <property type="match status" value="1"/>
</dbReference>
<feature type="compositionally biased region" description="Basic and acidic residues" evidence="6">
    <location>
        <begin position="1486"/>
        <end position="1513"/>
    </location>
</feature>
<accession>A0A6J8A3D3</accession>
<sequence>MTAGSYDLLRIALNIYTEIPISINSNCINQLWWKTKMDTQVSFQNDIVDPKSNLPMPHLSFLINFLLPKRLVGLKRTERQLEYFKNVVDKDPEVDKEFFKLILVGSVSEGYNIPDVMLRSNPFKVETHADADILLEIPAMLVSADRSEEIQKLRLVVLDVHPGYARIEVTKPKEDDDSFWIENADKNVSLTPCRSGATWSCDFNPSSNSPCMAGHYETNKKDKKSELHSHDYVYALPCNKWPDCAKLWIDRQERGDWLDNLTINRVVELGVHLVAVPHRKSELPDLEWRISFAVTERYLAQKIVTDEQRQCYVFLKIIHFQTLKKLDLLSSYHLKTVFLHSCEKLPINAWVENCGGCLLFMIDMLIECLSKKLLPNFFIPENNLIDHFTEGQTKEVQDVLKSIRENPLNHVLQFTDSKVMGLQSLSTPFRELVSPVLEDAVDFLVHRNLQQSVTAGFLSALFKMVYVLVIERKPEEAVLYIIDVYPIINKFSPGAISVAQIVDSIGMNFVSDIQLTVNLLEEVLKFSDDHPDVLLLRGNLACMFHALAYQHQPDTDEHMLALVQAETLFNTVVDVEDIYSATAVDFSCLLIRQGRFDEAAEKLDRFIAEELKHPRSTHCFYKKEITVLDQTLQKEANVHGKLSVNSLSMAYYLLVKCIIKDDLTSADPEVYNKILQYFSRHCHLINESSSFSLLGYTNILIEDWQAAITAFEMAMETCNGSVRLSVCRKGRDSVKGYFLAGRSMLWFPIGASLFASNIGSEHFVGLAGSGAASGIAVVAFEWGAALCLPLLGWVFLPIYLSSGVFTIPEYLSKRFGGTRLRTYLSILALFLYIATKISVDVYAGSVFIQQALGWNTYPSIIGLLVVTAVYTVIGGLAAVIFTDTLQTIIMLTGAISLSVLGFIKVGGINGLVPKYMDAIPDSLRYAGSFNTSSNITSNLTSHCGYPRVDSFHIIRDPVDSDLPWPGLLIRSTFVSTWYWCADQVIVQRALAAKNIGHARGATLMAGYLKFLPLFLIIMPGMISRVLFTEDVACHDPETCIRVCDNPVGCSNVAYPKLILGLAPTGLRGLMMAVMMSALMSSLTSIFNSAATLFTMDLWKKLRKNATDRELLVVGKVFIVILVGISVAWIPLIQNSQEGQLFLYIQAVTGYLAPPICSVFLLAVFVPRINEKGAFWGMLSGQIVGITRMVLDFVYPSPKCGTVDTRPAVIAKVHFTYFSAGLLVFTGVMVIIISLLTEEQEYMGRYLTFWYSPSIKSPSDKINYHTLKYSTSKYSKDKISNTRSSVRKRWSMTEKSPNINQGFDMQEINGSQLIQDKTNIYESVVTEDSVKKTVENHYNELANESVKVDDSNNHTITEYEPVDKGHGTAEPFVGYESLKTDNSTNEHTVGYEINDEIVNDTESNESEDGKTKVKFRDDDDGDNERVHKPLTKRNSRVWKREVEKQPGWQNFVQEFTKKLNEVDNKRTKFERNQMSGKNLLKTAPKITKLEEKEEIKTKEPDTEQKKDNTIDKPQKLTQPDLPDETKDTDDRDKSVQALHESTDGYAYLKLNQNNPVQGSRYSGKLSLDIFRTQKPPDIIEIDMKNVNTDGREKLYIKDSLKWFLDINAVLLVCVFVFLYFIFQ</sequence>
<feature type="region of interest" description="Disordered" evidence="6">
    <location>
        <begin position="1399"/>
        <end position="1431"/>
    </location>
</feature>
<dbReference type="SMR" id="A0A6J8A3D3"/>
<proteinExistence type="inferred from homology"/>
<feature type="transmembrane region" description="Helical" evidence="7">
    <location>
        <begin position="860"/>
        <end position="881"/>
    </location>
</feature>
<dbReference type="Gene3D" id="1.20.1730.10">
    <property type="entry name" value="Sodium/glucose cotransporter"/>
    <property type="match status" value="1"/>
</dbReference>
<feature type="transmembrane region" description="Helical" evidence="7">
    <location>
        <begin position="1601"/>
        <end position="1621"/>
    </location>
</feature>
<dbReference type="Pfam" id="PF20266">
    <property type="entry name" value="Mab-21_C"/>
    <property type="match status" value="1"/>
</dbReference>
<evidence type="ECO:0000256" key="4">
    <source>
        <dbReference type="ARBA" id="ARBA00022989"/>
    </source>
</evidence>
<feature type="transmembrane region" description="Helical" evidence="7">
    <location>
        <begin position="1001"/>
        <end position="1022"/>
    </location>
</feature>
<dbReference type="PROSITE" id="PS50283">
    <property type="entry name" value="NA_SOLUT_SYMP_3"/>
    <property type="match status" value="1"/>
</dbReference>